<sequence length="142" mass="15714">MASHHGMAHAADGVRGYRTTGGQRCRRLLLQNGRDKDDSFIVGYRTCNGIRILPLGLGRDRDDSFIIRYRTCNGIQILPFGIGEGLVVPFCTSRDGSPEHHRDGSSEHCWEPNRWWGAPTFGHAISVGSALDNVWPSISLPL</sequence>
<proteinExistence type="predicted"/>
<accession>A0A2P5WFW9</accession>
<evidence type="ECO:0000313" key="2">
    <source>
        <dbReference type="Proteomes" id="UP000239757"/>
    </source>
</evidence>
<protein>
    <submittedName>
        <fullName evidence="1">Uncharacterized protein</fullName>
    </submittedName>
</protein>
<dbReference type="Proteomes" id="UP000239757">
    <property type="component" value="Unassembled WGS sequence"/>
</dbReference>
<dbReference type="AlphaFoldDB" id="A0A2P5WFW9"/>
<organism evidence="1 2">
    <name type="scientific">Gossypium barbadense</name>
    <name type="common">Sea Island cotton</name>
    <name type="synonym">Hibiscus barbadensis</name>
    <dbReference type="NCBI Taxonomy" id="3634"/>
    <lineage>
        <taxon>Eukaryota</taxon>
        <taxon>Viridiplantae</taxon>
        <taxon>Streptophyta</taxon>
        <taxon>Embryophyta</taxon>
        <taxon>Tracheophyta</taxon>
        <taxon>Spermatophyta</taxon>
        <taxon>Magnoliopsida</taxon>
        <taxon>eudicotyledons</taxon>
        <taxon>Gunneridae</taxon>
        <taxon>Pentapetalae</taxon>
        <taxon>rosids</taxon>
        <taxon>malvids</taxon>
        <taxon>Malvales</taxon>
        <taxon>Malvaceae</taxon>
        <taxon>Malvoideae</taxon>
        <taxon>Gossypium</taxon>
    </lineage>
</organism>
<gene>
    <name evidence="1" type="ORF">GOBAR_AA30716</name>
</gene>
<reference evidence="1 2" key="1">
    <citation type="submission" date="2015-01" db="EMBL/GenBank/DDBJ databases">
        <title>Genome of allotetraploid Gossypium barbadense reveals genomic plasticity and fiber elongation in cotton evolution.</title>
        <authorList>
            <person name="Chen X."/>
            <person name="Liu X."/>
            <person name="Zhao B."/>
            <person name="Zheng H."/>
            <person name="Hu Y."/>
            <person name="Lu G."/>
            <person name="Yang C."/>
            <person name="Chen J."/>
            <person name="Shan C."/>
            <person name="Zhang L."/>
            <person name="Zhou Y."/>
            <person name="Wang L."/>
            <person name="Guo W."/>
            <person name="Bai Y."/>
            <person name="Ruan J."/>
            <person name="Shangguan X."/>
            <person name="Mao Y."/>
            <person name="Jiang J."/>
            <person name="Zhu Y."/>
            <person name="Lei J."/>
            <person name="Kang H."/>
            <person name="Chen S."/>
            <person name="He X."/>
            <person name="Wang R."/>
            <person name="Wang Y."/>
            <person name="Chen J."/>
            <person name="Wang L."/>
            <person name="Yu S."/>
            <person name="Wang B."/>
            <person name="Wei J."/>
            <person name="Song S."/>
            <person name="Lu X."/>
            <person name="Gao Z."/>
            <person name="Gu W."/>
            <person name="Deng X."/>
            <person name="Ma D."/>
            <person name="Wang S."/>
            <person name="Liang W."/>
            <person name="Fang L."/>
            <person name="Cai C."/>
            <person name="Zhu X."/>
            <person name="Zhou B."/>
            <person name="Zhang Y."/>
            <person name="Chen Z."/>
            <person name="Xu S."/>
            <person name="Zhu R."/>
            <person name="Wang S."/>
            <person name="Zhang T."/>
            <person name="Zhao G."/>
        </authorList>
    </citation>
    <scope>NUCLEOTIDE SEQUENCE [LARGE SCALE GENOMIC DNA]</scope>
    <source>
        <strain evidence="2">cv. Xinhai21</strain>
        <tissue evidence="1">Leaf</tissue>
    </source>
</reference>
<dbReference type="EMBL" id="KZ667769">
    <property type="protein sequence ID" value="PPR89968.1"/>
    <property type="molecule type" value="Genomic_DNA"/>
</dbReference>
<name>A0A2P5WFW9_GOSBA</name>
<evidence type="ECO:0000313" key="1">
    <source>
        <dbReference type="EMBL" id="PPR89968.1"/>
    </source>
</evidence>